<reference evidence="1" key="1">
    <citation type="submission" date="2020-12" db="EMBL/GenBank/DDBJ databases">
        <title>Metabolic potential, ecology and presence of endohyphal bacteria is reflected in genomic diversity of Mucoromycotina.</title>
        <authorList>
            <person name="Muszewska A."/>
            <person name="Okrasinska A."/>
            <person name="Steczkiewicz K."/>
            <person name="Drgas O."/>
            <person name="Orlowska M."/>
            <person name="Perlinska-Lenart U."/>
            <person name="Aleksandrzak-Piekarczyk T."/>
            <person name="Szatraj K."/>
            <person name="Zielenkiewicz U."/>
            <person name="Pilsyk S."/>
            <person name="Malc E."/>
            <person name="Mieczkowski P."/>
            <person name="Kruszewska J.S."/>
            <person name="Biernat P."/>
            <person name="Pawlowska J."/>
        </authorList>
    </citation>
    <scope>NUCLEOTIDE SEQUENCE</scope>
    <source>
        <strain evidence="1">WA0000017839</strain>
    </source>
</reference>
<dbReference type="InterPro" id="IPR029159">
    <property type="entry name" value="CA109-like"/>
</dbReference>
<dbReference type="AlphaFoldDB" id="A0A8H7VF68"/>
<organism evidence="1 2">
    <name type="scientific">Mucor saturninus</name>
    <dbReference type="NCBI Taxonomy" id="64648"/>
    <lineage>
        <taxon>Eukaryota</taxon>
        <taxon>Fungi</taxon>
        <taxon>Fungi incertae sedis</taxon>
        <taxon>Mucoromycota</taxon>
        <taxon>Mucoromycotina</taxon>
        <taxon>Mucoromycetes</taxon>
        <taxon>Mucorales</taxon>
        <taxon>Mucorineae</taxon>
        <taxon>Mucoraceae</taxon>
        <taxon>Mucor</taxon>
    </lineage>
</organism>
<dbReference type="Pfam" id="PF15011">
    <property type="entry name" value="CA109-like"/>
    <property type="match status" value="1"/>
</dbReference>
<protein>
    <submittedName>
        <fullName evidence="1">Uncharacterized protein</fullName>
    </submittedName>
</protein>
<accession>A0A8H7VF68</accession>
<gene>
    <name evidence="1" type="ORF">INT47_001618</name>
</gene>
<dbReference type="EMBL" id="JAEPRD010000006">
    <property type="protein sequence ID" value="KAG2212259.1"/>
    <property type="molecule type" value="Genomic_DNA"/>
</dbReference>
<dbReference type="Proteomes" id="UP000603453">
    <property type="component" value="Unassembled WGS sequence"/>
</dbReference>
<proteinExistence type="predicted"/>
<dbReference type="OrthoDB" id="2265273at2759"/>
<name>A0A8H7VF68_9FUNG</name>
<sequence>MQYIIQERNVSFEILKRSKSLCDSWYTTQSDSINVLQSISNVISQRSATYDLPITLEDHGVIQPRLLFNQTESMEALFQKMKFFITKFGDLNDKFHNLELEASRLVAKSLTLPSKSYPLSTESMIQVTAVDPSHIYDMISKLCSMYREEFTYKSILISTLSTYVSTYDQFQNLINRWSVESHIDDQVEKDIVERIKLYKLVKVVLESGK</sequence>
<evidence type="ECO:0000313" key="1">
    <source>
        <dbReference type="EMBL" id="KAG2212259.1"/>
    </source>
</evidence>
<comment type="caution">
    <text evidence="1">The sequence shown here is derived from an EMBL/GenBank/DDBJ whole genome shotgun (WGS) entry which is preliminary data.</text>
</comment>
<keyword evidence="2" id="KW-1185">Reference proteome</keyword>
<evidence type="ECO:0000313" key="2">
    <source>
        <dbReference type="Proteomes" id="UP000603453"/>
    </source>
</evidence>